<dbReference type="AlphaFoldDB" id="A0A9Q3BJK7"/>
<feature type="region of interest" description="Disordered" evidence="1">
    <location>
        <begin position="16"/>
        <end position="44"/>
    </location>
</feature>
<evidence type="ECO:0000313" key="2">
    <source>
        <dbReference type="EMBL" id="MBW0466919.1"/>
    </source>
</evidence>
<proteinExistence type="predicted"/>
<organism evidence="2 3">
    <name type="scientific">Austropuccinia psidii MF-1</name>
    <dbReference type="NCBI Taxonomy" id="1389203"/>
    <lineage>
        <taxon>Eukaryota</taxon>
        <taxon>Fungi</taxon>
        <taxon>Dikarya</taxon>
        <taxon>Basidiomycota</taxon>
        <taxon>Pucciniomycotina</taxon>
        <taxon>Pucciniomycetes</taxon>
        <taxon>Pucciniales</taxon>
        <taxon>Sphaerophragmiaceae</taxon>
        <taxon>Austropuccinia</taxon>
    </lineage>
</organism>
<dbReference type="Proteomes" id="UP000765509">
    <property type="component" value="Unassembled WGS sequence"/>
</dbReference>
<gene>
    <name evidence="2" type="ORF">O181_006634</name>
</gene>
<sequence length="123" mass="13422">MAHGMQSVGHLGPFWPNFNEAKRGQGGQSLSFKPQVGPPEPFFGPKKALGPLWTPFSAMASGNPQRPPAAQIHSSPQLKGKIFPFLHAPGTQGCRSGAYMVLSTLMHHFCSEVQWLRFQDPTP</sequence>
<dbReference type="EMBL" id="AVOT02001432">
    <property type="protein sequence ID" value="MBW0466919.1"/>
    <property type="molecule type" value="Genomic_DNA"/>
</dbReference>
<keyword evidence="3" id="KW-1185">Reference proteome</keyword>
<protein>
    <submittedName>
        <fullName evidence="2">Uncharacterized protein</fullName>
    </submittedName>
</protein>
<accession>A0A9Q3BJK7</accession>
<comment type="caution">
    <text evidence="2">The sequence shown here is derived from an EMBL/GenBank/DDBJ whole genome shotgun (WGS) entry which is preliminary data.</text>
</comment>
<reference evidence="2" key="1">
    <citation type="submission" date="2021-03" db="EMBL/GenBank/DDBJ databases">
        <title>Draft genome sequence of rust myrtle Austropuccinia psidii MF-1, a brazilian biotype.</title>
        <authorList>
            <person name="Quecine M.C."/>
            <person name="Pachon D.M.R."/>
            <person name="Bonatelli M.L."/>
            <person name="Correr F.H."/>
            <person name="Franceschini L.M."/>
            <person name="Leite T.F."/>
            <person name="Margarido G.R.A."/>
            <person name="Almeida C.A."/>
            <person name="Ferrarezi J.A."/>
            <person name="Labate C.A."/>
        </authorList>
    </citation>
    <scope>NUCLEOTIDE SEQUENCE</scope>
    <source>
        <strain evidence="2">MF-1</strain>
    </source>
</reference>
<evidence type="ECO:0000313" key="3">
    <source>
        <dbReference type="Proteomes" id="UP000765509"/>
    </source>
</evidence>
<name>A0A9Q3BJK7_9BASI</name>
<evidence type="ECO:0000256" key="1">
    <source>
        <dbReference type="SAM" id="MobiDB-lite"/>
    </source>
</evidence>